<dbReference type="RefSeq" id="XP_007770944.1">
    <property type="nucleotide sequence ID" value="XM_007772754.1"/>
</dbReference>
<dbReference type="AlphaFoldDB" id="A0A5M3MJ83"/>
<evidence type="ECO:0000313" key="3">
    <source>
        <dbReference type="Proteomes" id="UP000053558"/>
    </source>
</evidence>
<proteinExistence type="predicted"/>
<name>A0A5M3MJ83_CONPW</name>
<accession>A0A5M3MJ83</accession>
<dbReference type="KEGG" id="cput:CONPUDRAFT_145357"/>
<sequence length="772" mass="87004">MLLACALLILLWSGKRSNAIQGQPQDSFDSNMIFFPLPEPPFSPPTTFDELAFVLDKADLALEHSVVAILPVSPRTVVDLERILSSLVDSEHKLGSISLVFADEIVLDVRQTVSKHISERVECNHAMSVEITLHPCGRCTDTALMVFSALPRLNAEVALVLDEDGLLQTTSYARHYLLNPRLVDLPVGPIGFQTLLGNTTSVIPTDGPISASYLSPPFVMSIHTMRGFYPFGPSLIWHALGSYVAVNRLDMIGGVVIPQVVDNNQHSESLPAVDGPSLIDNDTHVSTAGTFVLVFAKVEDLKAFSTVACGLQNDGHVVRAFIYDESDFYGEHSSLTISETCVLLFYSRSDDLRAFRNWMKSLLGAPDVMIGLSDSDFISATLSQVVQEHPYLDTTLIRLPRADLPYSSWMKALALEDWIRISDWNAPEVTVSVITNDRPASLRRLLNSLNNARYFGDDLLLRINVEQAADDETLRIVDGFEWGYGNVFVHRRVIHGGLLPAVVESWYPRDNNSFGILLEDDTEVSPLFYAWTKMNILHFRLFGVSLYQQKNIELKPEGRVPFNPRRLFKDTGFIDYATPYLSQVPCSWGAVYFPEHWREFHDYLAMRLSEHVLDIHLDVVPDVRSNHWPRSWKKYFIEVAYLRGYVMLYPNYEDFLSLSTNHLEIGSHVKAQPQEAFLKKRELFLLPLMPLPDPCSADPGLLSGLPGQKLPKWNHLPVLDFIGHTTSLEELVRRGLQRRSEIISCPTRNTAPFDIRGYLCLYEVDSESQKQA</sequence>
<reference evidence="3" key="1">
    <citation type="journal article" date="2012" name="Science">
        <title>The Paleozoic origin of enzymatic lignin decomposition reconstructed from 31 fungal genomes.</title>
        <authorList>
            <person name="Floudas D."/>
            <person name="Binder M."/>
            <person name="Riley R."/>
            <person name="Barry K."/>
            <person name="Blanchette R.A."/>
            <person name="Henrissat B."/>
            <person name="Martinez A.T."/>
            <person name="Otillar R."/>
            <person name="Spatafora J.W."/>
            <person name="Yadav J.S."/>
            <person name="Aerts A."/>
            <person name="Benoit I."/>
            <person name="Boyd A."/>
            <person name="Carlson A."/>
            <person name="Copeland A."/>
            <person name="Coutinho P.M."/>
            <person name="de Vries R.P."/>
            <person name="Ferreira P."/>
            <person name="Findley K."/>
            <person name="Foster B."/>
            <person name="Gaskell J."/>
            <person name="Glotzer D."/>
            <person name="Gorecki P."/>
            <person name="Heitman J."/>
            <person name="Hesse C."/>
            <person name="Hori C."/>
            <person name="Igarashi K."/>
            <person name="Jurgens J.A."/>
            <person name="Kallen N."/>
            <person name="Kersten P."/>
            <person name="Kohler A."/>
            <person name="Kuees U."/>
            <person name="Kumar T.K.A."/>
            <person name="Kuo A."/>
            <person name="LaButti K."/>
            <person name="Larrondo L.F."/>
            <person name="Lindquist E."/>
            <person name="Ling A."/>
            <person name="Lombard V."/>
            <person name="Lucas S."/>
            <person name="Lundell T."/>
            <person name="Martin R."/>
            <person name="McLaughlin D.J."/>
            <person name="Morgenstern I."/>
            <person name="Morin E."/>
            <person name="Murat C."/>
            <person name="Nagy L.G."/>
            <person name="Nolan M."/>
            <person name="Ohm R.A."/>
            <person name="Patyshakuliyeva A."/>
            <person name="Rokas A."/>
            <person name="Ruiz-Duenas F.J."/>
            <person name="Sabat G."/>
            <person name="Salamov A."/>
            <person name="Samejima M."/>
            <person name="Schmutz J."/>
            <person name="Slot J.C."/>
            <person name="St John F."/>
            <person name="Stenlid J."/>
            <person name="Sun H."/>
            <person name="Sun S."/>
            <person name="Syed K."/>
            <person name="Tsang A."/>
            <person name="Wiebenga A."/>
            <person name="Young D."/>
            <person name="Pisabarro A."/>
            <person name="Eastwood D.C."/>
            <person name="Martin F."/>
            <person name="Cullen D."/>
            <person name="Grigoriev I.V."/>
            <person name="Hibbett D.S."/>
        </authorList>
    </citation>
    <scope>NUCLEOTIDE SEQUENCE [LARGE SCALE GENOMIC DNA]</scope>
    <source>
        <strain evidence="3">RWD-64-598 SS2</strain>
    </source>
</reference>
<dbReference type="InterPro" id="IPR029044">
    <property type="entry name" value="Nucleotide-diphossugar_trans"/>
</dbReference>
<dbReference type="SUPFAM" id="SSF53448">
    <property type="entry name" value="Nucleotide-diphospho-sugar transferases"/>
    <property type="match status" value="1"/>
</dbReference>
<dbReference type="PANTHER" id="PTHR33604">
    <property type="entry name" value="OSJNBA0004B13.7 PROTEIN"/>
    <property type="match status" value="1"/>
</dbReference>
<evidence type="ECO:0008006" key="4">
    <source>
        <dbReference type="Google" id="ProtNLM"/>
    </source>
</evidence>
<comment type="caution">
    <text evidence="2">The sequence shown here is derived from an EMBL/GenBank/DDBJ whole genome shotgun (WGS) entry which is preliminary data.</text>
</comment>
<gene>
    <name evidence="2" type="ORF">CONPUDRAFT_145357</name>
</gene>
<dbReference type="EMBL" id="JH711581">
    <property type="protein sequence ID" value="EIW79272.1"/>
    <property type="molecule type" value="Genomic_DNA"/>
</dbReference>
<dbReference type="OMA" id="WKNWHVP"/>
<dbReference type="Gene3D" id="3.90.550.10">
    <property type="entry name" value="Spore Coat Polysaccharide Biosynthesis Protein SpsA, Chain A"/>
    <property type="match status" value="1"/>
</dbReference>
<keyword evidence="3" id="KW-1185">Reference proteome</keyword>
<feature type="chain" id="PRO_5024322034" description="Glycosyltransferase family 2 protein" evidence="1">
    <location>
        <begin position="20"/>
        <end position="772"/>
    </location>
</feature>
<dbReference type="PANTHER" id="PTHR33604:SF3">
    <property type="entry name" value="OSJNBA0004B13.7 PROTEIN"/>
    <property type="match status" value="1"/>
</dbReference>
<evidence type="ECO:0000313" key="2">
    <source>
        <dbReference type="EMBL" id="EIW79272.1"/>
    </source>
</evidence>
<dbReference type="OrthoDB" id="2020070at2759"/>
<organism evidence="2 3">
    <name type="scientific">Coniophora puteana (strain RWD-64-598)</name>
    <name type="common">Brown rot fungus</name>
    <dbReference type="NCBI Taxonomy" id="741705"/>
    <lineage>
        <taxon>Eukaryota</taxon>
        <taxon>Fungi</taxon>
        <taxon>Dikarya</taxon>
        <taxon>Basidiomycota</taxon>
        <taxon>Agaricomycotina</taxon>
        <taxon>Agaricomycetes</taxon>
        <taxon>Agaricomycetidae</taxon>
        <taxon>Boletales</taxon>
        <taxon>Coniophorineae</taxon>
        <taxon>Coniophoraceae</taxon>
        <taxon>Coniophora</taxon>
    </lineage>
</organism>
<keyword evidence="1" id="KW-0732">Signal</keyword>
<dbReference type="GeneID" id="19202056"/>
<feature type="signal peptide" evidence="1">
    <location>
        <begin position="1"/>
        <end position="19"/>
    </location>
</feature>
<evidence type="ECO:0000256" key="1">
    <source>
        <dbReference type="SAM" id="SignalP"/>
    </source>
</evidence>
<dbReference type="Proteomes" id="UP000053558">
    <property type="component" value="Unassembled WGS sequence"/>
</dbReference>
<protein>
    <recommendedName>
        <fullName evidence="4">Glycosyltransferase family 2 protein</fullName>
    </recommendedName>
</protein>